<dbReference type="AlphaFoldDB" id="A0A816C179"/>
<dbReference type="GO" id="GO:0005829">
    <property type="term" value="C:cytosol"/>
    <property type="evidence" value="ECO:0007669"/>
    <property type="project" value="TreeGrafter"/>
</dbReference>
<dbReference type="NCBIfam" id="NF002148">
    <property type="entry name" value="PRK00982.1-2"/>
    <property type="match status" value="1"/>
</dbReference>
<reference evidence="6" key="1">
    <citation type="submission" date="2021-02" db="EMBL/GenBank/DDBJ databases">
        <authorList>
            <person name="Nowell W R."/>
        </authorList>
    </citation>
    <scope>NUCLEOTIDE SEQUENCE</scope>
</reference>
<dbReference type="InterPro" id="IPR009081">
    <property type="entry name" value="PP-bd_ACP"/>
</dbReference>
<organism evidence="6 7">
    <name type="scientific">Adineta ricciae</name>
    <name type="common">Rotifer</name>
    <dbReference type="NCBI Taxonomy" id="249248"/>
    <lineage>
        <taxon>Eukaryota</taxon>
        <taxon>Metazoa</taxon>
        <taxon>Spiralia</taxon>
        <taxon>Gnathifera</taxon>
        <taxon>Rotifera</taxon>
        <taxon>Eurotatoria</taxon>
        <taxon>Bdelloidea</taxon>
        <taxon>Adinetida</taxon>
        <taxon>Adinetidae</taxon>
        <taxon>Adineta</taxon>
    </lineage>
</organism>
<name>A0A816C179_ADIRI</name>
<evidence type="ECO:0000256" key="2">
    <source>
        <dbReference type="ARBA" id="ARBA00022450"/>
    </source>
</evidence>
<dbReference type="InterPro" id="IPR003231">
    <property type="entry name" value="ACP"/>
</dbReference>
<feature type="domain" description="Carrier" evidence="5">
    <location>
        <begin position="31"/>
        <end position="106"/>
    </location>
</feature>
<dbReference type="GO" id="GO:0016020">
    <property type="term" value="C:membrane"/>
    <property type="evidence" value="ECO:0007669"/>
    <property type="project" value="GOC"/>
</dbReference>
<comment type="caution">
    <text evidence="6">The sequence shown here is derived from an EMBL/GenBank/DDBJ whole genome shotgun (WGS) entry which is preliminary data.</text>
</comment>
<keyword evidence="4" id="KW-0276">Fatty acid metabolism</keyword>
<dbReference type="PANTHER" id="PTHR20863:SF76">
    <property type="entry name" value="CARRIER DOMAIN-CONTAINING PROTEIN"/>
    <property type="match status" value="1"/>
</dbReference>
<dbReference type="NCBIfam" id="NF002150">
    <property type="entry name" value="PRK00982.1-4"/>
    <property type="match status" value="1"/>
</dbReference>
<evidence type="ECO:0000313" key="6">
    <source>
        <dbReference type="EMBL" id="CAF1616851.1"/>
    </source>
</evidence>
<keyword evidence="7" id="KW-1185">Reference proteome</keyword>
<evidence type="ECO:0000256" key="3">
    <source>
        <dbReference type="ARBA" id="ARBA00022553"/>
    </source>
</evidence>
<dbReference type="Gene3D" id="1.10.1200.10">
    <property type="entry name" value="ACP-like"/>
    <property type="match status" value="1"/>
</dbReference>
<keyword evidence="4" id="KW-0444">Lipid biosynthesis</keyword>
<accession>A0A816C179</accession>
<dbReference type="Proteomes" id="UP000663828">
    <property type="component" value="Unassembled WGS sequence"/>
</dbReference>
<gene>
    <name evidence="6" type="ORF">XAT740_LOCUS49677</name>
</gene>
<protein>
    <recommendedName>
        <fullName evidence="4">Acyl carrier protein</fullName>
    </recommendedName>
</protein>
<dbReference type="GO" id="GO:0000036">
    <property type="term" value="F:acyl carrier activity"/>
    <property type="evidence" value="ECO:0007669"/>
    <property type="project" value="TreeGrafter"/>
</dbReference>
<dbReference type="SUPFAM" id="SSF47336">
    <property type="entry name" value="ACP-like"/>
    <property type="match status" value="1"/>
</dbReference>
<evidence type="ECO:0000256" key="4">
    <source>
        <dbReference type="RuleBase" id="RU000722"/>
    </source>
</evidence>
<dbReference type="PANTHER" id="PTHR20863">
    <property type="entry name" value="ACYL CARRIER PROTEIN"/>
    <property type="match status" value="1"/>
</dbReference>
<keyword evidence="4" id="KW-0275">Fatty acid biosynthesis</keyword>
<dbReference type="EMBL" id="CAJNOR010007416">
    <property type="protein sequence ID" value="CAF1616851.1"/>
    <property type="molecule type" value="Genomic_DNA"/>
</dbReference>
<dbReference type="InterPro" id="IPR036736">
    <property type="entry name" value="ACP-like_sf"/>
</dbReference>
<dbReference type="Pfam" id="PF00550">
    <property type="entry name" value="PP-binding"/>
    <property type="match status" value="1"/>
</dbReference>
<proteinExistence type="inferred from homology"/>
<dbReference type="NCBIfam" id="TIGR00517">
    <property type="entry name" value="acyl_carrier"/>
    <property type="match status" value="1"/>
</dbReference>
<comment type="similarity">
    <text evidence="1">Belongs to the acyl carrier protein (ACP) family.</text>
</comment>
<dbReference type="HAMAP" id="MF_01217">
    <property type="entry name" value="Acyl_carrier"/>
    <property type="match status" value="1"/>
</dbReference>
<keyword evidence="3" id="KW-0597">Phosphoprotein</keyword>
<sequence>MALPPWNIISANPIKDSKEYFELSLHLKTVMSVFDQVKEIVVAKIGASPDTVEADTRLNEDLGLDDLDTVELIFAIEQNFQIEITDEETQKFRTVGDIVDCVVAKAKK</sequence>
<evidence type="ECO:0000259" key="5">
    <source>
        <dbReference type="PROSITE" id="PS50075"/>
    </source>
</evidence>
<evidence type="ECO:0000313" key="7">
    <source>
        <dbReference type="Proteomes" id="UP000663828"/>
    </source>
</evidence>
<dbReference type="PROSITE" id="PS50075">
    <property type="entry name" value="CARRIER"/>
    <property type="match status" value="1"/>
</dbReference>
<evidence type="ECO:0000256" key="1">
    <source>
        <dbReference type="ARBA" id="ARBA00010930"/>
    </source>
</evidence>
<dbReference type="GO" id="GO:0000035">
    <property type="term" value="F:acyl binding"/>
    <property type="evidence" value="ECO:0007669"/>
    <property type="project" value="TreeGrafter"/>
</dbReference>
<comment type="function">
    <text evidence="4">Carrier of the growing fatty acid chain in fatty acid biosynthesis.</text>
</comment>
<dbReference type="GO" id="GO:0009245">
    <property type="term" value="P:lipid A biosynthetic process"/>
    <property type="evidence" value="ECO:0007669"/>
    <property type="project" value="TreeGrafter"/>
</dbReference>
<keyword evidence="2 4" id="KW-0596">Phosphopantetheine</keyword>
<keyword evidence="4" id="KW-0443">Lipid metabolism</keyword>